<gene>
    <name evidence="1" type="ORF">TSIB3V08_LOCUS9176</name>
</gene>
<reference evidence="1" key="1">
    <citation type="submission" date="2020-11" db="EMBL/GenBank/DDBJ databases">
        <authorList>
            <person name="Tran Van P."/>
        </authorList>
    </citation>
    <scope>NUCLEOTIDE SEQUENCE</scope>
</reference>
<sequence length="119" mass="13156">MYKECAMWRSADIHDSDSLQCLPRGIDRKRCMGPHYMIFYLHQVSAVVSPPSLPPLVPHDPMMDIFLALDAIDASIAQMDTEAACPSRREDVVQTPTSAASIQTAGVCRLQALSRKLVV</sequence>
<accession>A0A7R9G3S5</accession>
<protein>
    <submittedName>
        <fullName evidence="1">Uncharacterized protein</fullName>
    </submittedName>
</protein>
<proteinExistence type="predicted"/>
<dbReference type="AlphaFoldDB" id="A0A7R9G3S5"/>
<evidence type="ECO:0000313" key="1">
    <source>
        <dbReference type="EMBL" id="CAD7265131.1"/>
    </source>
</evidence>
<dbReference type="EMBL" id="OC005135">
    <property type="protein sequence ID" value="CAD7265131.1"/>
    <property type="molecule type" value="Genomic_DNA"/>
</dbReference>
<organism evidence="1">
    <name type="scientific">Timema shepardi</name>
    <name type="common">Walking stick</name>
    <dbReference type="NCBI Taxonomy" id="629360"/>
    <lineage>
        <taxon>Eukaryota</taxon>
        <taxon>Metazoa</taxon>
        <taxon>Ecdysozoa</taxon>
        <taxon>Arthropoda</taxon>
        <taxon>Hexapoda</taxon>
        <taxon>Insecta</taxon>
        <taxon>Pterygota</taxon>
        <taxon>Neoptera</taxon>
        <taxon>Polyneoptera</taxon>
        <taxon>Phasmatodea</taxon>
        <taxon>Timematodea</taxon>
        <taxon>Timematoidea</taxon>
        <taxon>Timematidae</taxon>
        <taxon>Timema</taxon>
    </lineage>
</organism>
<name>A0A7R9G3S5_TIMSH</name>